<accession>E3S8I8</accession>
<dbReference type="OrthoDB" id="10505130at2759"/>
<keyword evidence="3" id="KW-1185">Reference proteome</keyword>
<organism evidence="3">
    <name type="scientific">Pyrenophora teres f. teres (strain 0-1)</name>
    <name type="common">Barley net blotch fungus</name>
    <name type="synonym">Drechslera teres f. teres</name>
    <dbReference type="NCBI Taxonomy" id="861557"/>
    <lineage>
        <taxon>Eukaryota</taxon>
        <taxon>Fungi</taxon>
        <taxon>Dikarya</taxon>
        <taxon>Ascomycota</taxon>
        <taxon>Pezizomycotina</taxon>
        <taxon>Dothideomycetes</taxon>
        <taxon>Pleosporomycetidae</taxon>
        <taxon>Pleosporales</taxon>
        <taxon>Pleosporineae</taxon>
        <taxon>Pleosporaceae</taxon>
        <taxon>Pyrenophora</taxon>
    </lineage>
</organism>
<protein>
    <submittedName>
        <fullName evidence="2">Uncharacterized protein</fullName>
    </submittedName>
</protein>
<gene>
    <name evidence="2" type="ORF">PTT_19276</name>
</gene>
<feature type="region of interest" description="Disordered" evidence="1">
    <location>
        <begin position="119"/>
        <end position="166"/>
    </location>
</feature>
<feature type="compositionally biased region" description="Basic and acidic residues" evidence="1">
    <location>
        <begin position="119"/>
        <end position="146"/>
    </location>
</feature>
<proteinExistence type="predicted"/>
<evidence type="ECO:0000313" key="3">
    <source>
        <dbReference type="Proteomes" id="UP000001067"/>
    </source>
</evidence>
<sequence>MANAVMNGTSQPTPSFERVHTYGAGAVEAADERLQAEIKARRLARSQAKSQQQVMRPTIKGQHQVARTGATVQHQVARVRKTSIQSLLPIDRELAKARDRREFLEQELKKAVAEEKELDRKKARMMESETRRTELEKKKAERDRKRSAAIARHMEATGGKPTGITKPAATLRITTFAQAMEAAAVAKPTGITKSAAALGK</sequence>
<dbReference type="KEGG" id="pte:PTT_19276"/>
<evidence type="ECO:0000256" key="1">
    <source>
        <dbReference type="SAM" id="MobiDB-lite"/>
    </source>
</evidence>
<reference evidence="2 3" key="1">
    <citation type="journal article" date="2010" name="Genome Biol.">
        <title>A first genome assembly of the barley fungal pathogen Pyrenophora teres f. teres.</title>
        <authorList>
            <person name="Ellwood S.R."/>
            <person name="Liu Z."/>
            <person name="Syme R.A."/>
            <person name="Lai Z."/>
            <person name="Hane J.K."/>
            <person name="Keiper F."/>
            <person name="Moffat C.S."/>
            <person name="Oliver R.P."/>
            <person name="Friesen T.L."/>
        </authorList>
    </citation>
    <scope>NUCLEOTIDE SEQUENCE [LARGE SCALE GENOMIC DNA]</scope>
    <source>
        <strain evidence="2 3">0-1</strain>
    </source>
</reference>
<dbReference type="EMBL" id="GL537776">
    <property type="protein sequence ID" value="EFQ85712.1"/>
    <property type="molecule type" value="Genomic_DNA"/>
</dbReference>
<dbReference type="Proteomes" id="UP000001067">
    <property type="component" value="Unassembled WGS sequence"/>
</dbReference>
<evidence type="ECO:0000313" key="2">
    <source>
        <dbReference type="EMBL" id="EFQ85712.1"/>
    </source>
</evidence>
<dbReference type="AlphaFoldDB" id="E3S8I8"/>
<name>E3S8I8_PYRTT</name>
<dbReference type="HOGENOM" id="CLU_1366884_0_0_1"/>